<accession>A0A1C6UQ09</accession>
<dbReference type="EMBL" id="FMIB01000002">
    <property type="protein sequence ID" value="SCL56078.1"/>
    <property type="molecule type" value="Genomic_DNA"/>
</dbReference>
<organism evidence="1 2">
    <name type="scientific">Micromonospora chersina</name>
    <dbReference type="NCBI Taxonomy" id="47854"/>
    <lineage>
        <taxon>Bacteria</taxon>
        <taxon>Bacillati</taxon>
        <taxon>Actinomycetota</taxon>
        <taxon>Actinomycetes</taxon>
        <taxon>Micromonosporales</taxon>
        <taxon>Micromonosporaceae</taxon>
        <taxon>Micromonospora</taxon>
    </lineage>
</organism>
<keyword evidence="2" id="KW-1185">Reference proteome</keyword>
<name>A0A1C6UQ09_9ACTN</name>
<dbReference type="OrthoDB" id="3360519at2"/>
<dbReference type="RefSeq" id="WP_091311018.1">
    <property type="nucleotide sequence ID" value="NZ_FMIB01000002.1"/>
</dbReference>
<protein>
    <submittedName>
        <fullName evidence="1">Uncharacterized protein</fullName>
    </submittedName>
</protein>
<dbReference type="AlphaFoldDB" id="A0A1C6UQ09"/>
<proteinExistence type="predicted"/>
<sequence>MEIKSLEQLREADERTQRFTPGGLSLDKILTPESAAQFQQELVAGLNLVPDVTAGTRQSFDRLRTIYAYGVLCYDIFTIVDSHALLVIEHALRDRFLEFHGGTVTFVRTSDQREFRVDATSYEPIMDFLRTSAGKKSRLRVGAGPATVQFNGMLDGLHRWARAAGLLRGQRNRGHERVTMQLRNFVAHPTSAHLLMPVDCVRTLRDLAEFINQLWGHPTPGGRLYSAPSERSIVVVAWDKQGGTQTFLAEHLGGGPQEGDDKLRCVILRGRFRPGIHEMDPGLTHFDSRFENTLFPTDYLWGPGTLADASDWYARHQPQPDEVDHLDRVFAIRYDHGQLYRPMRIDVAAGLEPEDRAGLWHLVRADHPDDALGHTRNLITGDLGCTSEGECPTCYASGLAAGPWHDVIDPGSVSPEARRQLSVDLRLSNLYARSKPVTLA</sequence>
<dbReference type="Proteomes" id="UP000198605">
    <property type="component" value="Unassembled WGS sequence"/>
</dbReference>
<reference evidence="2" key="1">
    <citation type="submission" date="2016-06" db="EMBL/GenBank/DDBJ databases">
        <authorList>
            <person name="Varghese N."/>
            <person name="Submissions Spin"/>
        </authorList>
    </citation>
    <scope>NUCLEOTIDE SEQUENCE [LARGE SCALE GENOMIC DNA]</scope>
    <source>
        <strain evidence="2">DSM 44151</strain>
    </source>
</reference>
<dbReference type="GeneID" id="43278786"/>
<evidence type="ECO:0000313" key="1">
    <source>
        <dbReference type="EMBL" id="SCL56078.1"/>
    </source>
</evidence>
<evidence type="ECO:0000313" key="2">
    <source>
        <dbReference type="Proteomes" id="UP000198605"/>
    </source>
</evidence>
<gene>
    <name evidence="1" type="ORF">GA0070603_2133</name>
</gene>